<protein>
    <submittedName>
        <fullName evidence="4">Uncharacterized protein LOC102803764</fullName>
    </submittedName>
</protein>
<dbReference type="Proteomes" id="UP000694865">
    <property type="component" value="Unplaced"/>
</dbReference>
<dbReference type="PROSITE" id="PS51233">
    <property type="entry name" value="VWFD"/>
    <property type="match status" value="1"/>
</dbReference>
<dbReference type="RefSeq" id="XP_006818243.1">
    <property type="nucleotide sequence ID" value="XM_006818180.1"/>
</dbReference>
<dbReference type="SUPFAM" id="SSF49899">
    <property type="entry name" value="Concanavalin A-like lectins/glucanases"/>
    <property type="match status" value="1"/>
</dbReference>
<dbReference type="Gene3D" id="2.60.120.200">
    <property type="match status" value="1"/>
</dbReference>
<proteinExistence type="predicted"/>
<dbReference type="Pfam" id="PF13385">
    <property type="entry name" value="Laminin_G_3"/>
    <property type="match status" value="1"/>
</dbReference>
<dbReference type="Pfam" id="PF00094">
    <property type="entry name" value="VWD"/>
    <property type="match status" value="1"/>
</dbReference>
<dbReference type="GeneID" id="102803764"/>
<evidence type="ECO:0000259" key="2">
    <source>
        <dbReference type="PROSITE" id="PS51233"/>
    </source>
</evidence>
<keyword evidence="1" id="KW-0732">Signal</keyword>
<feature type="signal peptide" evidence="1">
    <location>
        <begin position="1"/>
        <end position="16"/>
    </location>
</feature>
<dbReference type="InterPro" id="IPR001846">
    <property type="entry name" value="VWF_type-D"/>
</dbReference>
<dbReference type="PANTHER" id="PTHR47635">
    <property type="entry name" value="CUB DOMAIN-CONTAINING PROTEIN"/>
    <property type="match status" value="1"/>
</dbReference>
<gene>
    <name evidence="4" type="primary">LOC102803764</name>
</gene>
<feature type="domain" description="VWFD" evidence="2">
    <location>
        <begin position="254"/>
        <end position="342"/>
    </location>
</feature>
<evidence type="ECO:0000256" key="1">
    <source>
        <dbReference type="SAM" id="SignalP"/>
    </source>
</evidence>
<evidence type="ECO:0000313" key="3">
    <source>
        <dbReference type="Proteomes" id="UP000694865"/>
    </source>
</evidence>
<accession>A0ABM0ME02</accession>
<reference evidence="4" key="1">
    <citation type="submission" date="2025-08" db="UniProtKB">
        <authorList>
            <consortium name="RefSeq"/>
        </authorList>
    </citation>
    <scope>IDENTIFICATION</scope>
    <source>
        <tissue evidence="4">Testes</tissue>
    </source>
</reference>
<dbReference type="PANTHER" id="PTHR47635:SF2">
    <property type="entry name" value="LAMG-LIKE JELLYROLL FOLD DOMAIN-CONTAINING PROTEIN"/>
    <property type="match status" value="1"/>
</dbReference>
<organism evidence="3 4">
    <name type="scientific">Saccoglossus kowalevskii</name>
    <name type="common">Acorn worm</name>
    <dbReference type="NCBI Taxonomy" id="10224"/>
    <lineage>
        <taxon>Eukaryota</taxon>
        <taxon>Metazoa</taxon>
        <taxon>Hemichordata</taxon>
        <taxon>Enteropneusta</taxon>
        <taxon>Harrimaniidae</taxon>
        <taxon>Saccoglossus</taxon>
    </lineage>
</organism>
<feature type="chain" id="PRO_5045749102" evidence="1">
    <location>
        <begin position="17"/>
        <end position="342"/>
    </location>
</feature>
<dbReference type="InterPro" id="IPR013320">
    <property type="entry name" value="ConA-like_dom_sf"/>
</dbReference>
<name>A0ABM0ME02_SACKO</name>
<evidence type="ECO:0000313" key="4">
    <source>
        <dbReference type="RefSeq" id="XP_006818243.1"/>
    </source>
</evidence>
<sequence>MLRILLIVAAIIAVEAQHEEVISKRFEFDASVEVPDAVGFWPLNYMYKLEDVSGNNNDADSSNVELVYKNNSHGRPCGAYKFFGVADSWVHYPNNGAFDTVKSITIMAWVCPFGNAGPVFHYNPSGNGVQMWQWASDQAAGELYGRVRFNKRDLTIVAPSDKHLTAINVWYHCAVTYDFDSNFGSMYLNGEFTALGVMPAGEIATQFDAQSGAVPNAPLPNGGIYFDGLITCVQVYNVALTAEQIKKAAYDPYCVCPGFKCDPHITTLDGRQYSFQGMCWYTLVRDCMSTTPDFEITAELTPREDIEEVRTRAVAIKLQWEVNAFSLTRTMWLLQVLTVLAK</sequence>
<keyword evidence="3" id="KW-1185">Reference proteome</keyword>